<dbReference type="Proteomes" id="UP000597613">
    <property type="component" value="Unassembled WGS sequence"/>
</dbReference>
<proteinExistence type="predicted"/>
<sequence>MKMNIEIECTPEEARRAVGLPDLTPIHDRYVAMMMDAIPDGQMKPEMLESMMRGWQPMGEAGMAMWKRMFDTATKSGS</sequence>
<evidence type="ECO:0000313" key="2">
    <source>
        <dbReference type="Proteomes" id="UP000597613"/>
    </source>
</evidence>
<dbReference type="InterPro" id="IPR045502">
    <property type="entry name" value="DUF6489"/>
</dbReference>
<keyword evidence="2" id="KW-1185">Reference proteome</keyword>
<name>A0ABR7AJT1_9SPHN</name>
<evidence type="ECO:0000313" key="1">
    <source>
        <dbReference type="EMBL" id="MBC3940700.1"/>
    </source>
</evidence>
<reference evidence="1 2" key="1">
    <citation type="submission" date="2020-08" db="EMBL/GenBank/DDBJ databases">
        <title>Putative novel bacterial strains isolated from necrotic wheat leaf tissues caused by Xanthomonas translucens.</title>
        <authorList>
            <person name="Tambong J.T."/>
        </authorList>
    </citation>
    <scope>NUCLEOTIDE SEQUENCE [LARGE SCALE GENOMIC DNA]</scope>
    <source>
        <strain evidence="2">DOAB 1063</strain>
    </source>
</reference>
<organism evidence="1 2">
    <name type="scientific">Sphingomonas albertensis</name>
    <dbReference type="NCBI Taxonomy" id="2762591"/>
    <lineage>
        <taxon>Bacteria</taxon>
        <taxon>Pseudomonadati</taxon>
        <taxon>Pseudomonadota</taxon>
        <taxon>Alphaproteobacteria</taxon>
        <taxon>Sphingomonadales</taxon>
        <taxon>Sphingomonadaceae</taxon>
        <taxon>Sphingomonas</taxon>
    </lineage>
</organism>
<dbReference type="RefSeq" id="WP_187502488.1">
    <property type="nucleotide sequence ID" value="NZ_CP162536.1"/>
</dbReference>
<gene>
    <name evidence="1" type="ORF">H8S47_03245</name>
</gene>
<comment type="caution">
    <text evidence="1">The sequence shown here is derived from an EMBL/GenBank/DDBJ whole genome shotgun (WGS) entry which is preliminary data.</text>
</comment>
<dbReference type="EMBL" id="JACONT010000004">
    <property type="protein sequence ID" value="MBC3940700.1"/>
    <property type="molecule type" value="Genomic_DNA"/>
</dbReference>
<accession>A0ABR7AJT1</accession>
<protein>
    <submittedName>
        <fullName evidence="1">Uncharacterized protein</fullName>
    </submittedName>
</protein>
<dbReference type="Pfam" id="PF20099">
    <property type="entry name" value="DUF6489"/>
    <property type="match status" value="1"/>
</dbReference>